<dbReference type="NCBIfam" id="TIGR03170">
    <property type="entry name" value="flgA_cterm"/>
    <property type="match status" value="1"/>
</dbReference>
<dbReference type="EMBL" id="BMYK01000043">
    <property type="protein sequence ID" value="GHD03277.1"/>
    <property type="molecule type" value="Genomic_DNA"/>
</dbReference>
<protein>
    <recommendedName>
        <fullName evidence="4">SAF domain-containing protein</fullName>
    </recommendedName>
</protein>
<comment type="subcellular location">
    <subcellularLocation>
        <location evidence="1">Periplasm</location>
    </subcellularLocation>
</comment>
<dbReference type="Gene3D" id="3.90.1210.10">
    <property type="entry name" value="Antifreeze-like/N-acetylneuraminic acid synthase C-terminal domain"/>
    <property type="match status" value="1"/>
</dbReference>
<dbReference type="Proteomes" id="UP000626210">
    <property type="component" value="Unassembled WGS sequence"/>
</dbReference>
<organism evidence="5 6">
    <name type="scientific">Pseudorhodoferax aquiterrae</name>
    <dbReference type="NCBI Taxonomy" id="747304"/>
    <lineage>
        <taxon>Bacteria</taxon>
        <taxon>Pseudomonadati</taxon>
        <taxon>Pseudomonadota</taxon>
        <taxon>Betaproteobacteria</taxon>
        <taxon>Burkholderiales</taxon>
        <taxon>Comamonadaceae</taxon>
    </lineage>
</organism>
<evidence type="ECO:0000259" key="4">
    <source>
        <dbReference type="SMART" id="SM00858"/>
    </source>
</evidence>
<keyword evidence="6" id="KW-1185">Reference proteome</keyword>
<dbReference type="Pfam" id="PF13144">
    <property type="entry name" value="ChapFlgA"/>
    <property type="match status" value="1"/>
</dbReference>
<dbReference type="InterPro" id="IPR039246">
    <property type="entry name" value="Flagellar_FlgA"/>
</dbReference>
<comment type="caution">
    <text evidence="5">The sequence shown here is derived from an EMBL/GenBank/DDBJ whole genome shotgun (WGS) entry which is preliminary data.</text>
</comment>
<dbReference type="PANTHER" id="PTHR36307:SF1">
    <property type="entry name" value="FLAGELLA BASAL BODY P-RING FORMATION PROTEIN FLGA"/>
    <property type="match status" value="1"/>
</dbReference>
<evidence type="ECO:0000256" key="2">
    <source>
        <dbReference type="ARBA" id="ARBA00022729"/>
    </source>
</evidence>
<keyword evidence="3" id="KW-0574">Periplasm</keyword>
<keyword evidence="2" id="KW-0732">Signal</keyword>
<evidence type="ECO:0000313" key="6">
    <source>
        <dbReference type="Proteomes" id="UP000626210"/>
    </source>
</evidence>
<accession>A0ABQ3GEP0</accession>
<dbReference type="Gene3D" id="2.30.30.760">
    <property type="match status" value="1"/>
</dbReference>
<dbReference type="InterPro" id="IPR013974">
    <property type="entry name" value="SAF"/>
</dbReference>
<sequence>MQAQGLVELKSHHIPFRLSIWSLGLAVALPLVALATVPARVEDLVEQAAHDWLVAQADQRALAEPVFEVKAVARLPQPLPPCAAPLTVDALETRSVARMRFAVVCPGSEGWQREWIVRAAVSALVVVAARDVPANRALQAEDLAIERRPLTDLAGAVSLPEDAIAQSSNRTLRTGQALHARWLSAPVLVKRGDSVTIRARNGGVEVSAAGEALENGKPRQIVRVRNTTTGKVIRARVLEQGLVEPENMGGS</sequence>
<evidence type="ECO:0000313" key="5">
    <source>
        <dbReference type="EMBL" id="GHD03277.1"/>
    </source>
</evidence>
<evidence type="ECO:0000256" key="3">
    <source>
        <dbReference type="ARBA" id="ARBA00022764"/>
    </source>
</evidence>
<reference evidence="6" key="1">
    <citation type="journal article" date="2019" name="Int. J. Syst. Evol. Microbiol.">
        <title>The Global Catalogue of Microorganisms (GCM) 10K type strain sequencing project: providing services to taxonomists for standard genome sequencing and annotation.</title>
        <authorList>
            <consortium name="The Broad Institute Genomics Platform"/>
            <consortium name="The Broad Institute Genome Sequencing Center for Infectious Disease"/>
            <person name="Wu L."/>
            <person name="Ma J."/>
        </authorList>
    </citation>
    <scope>NUCLEOTIDE SEQUENCE [LARGE SCALE GENOMIC DNA]</scope>
    <source>
        <strain evidence="6">KCTC 23314</strain>
    </source>
</reference>
<evidence type="ECO:0000256" key="1">
    <source>
        <dbReference type="ARBA" id="ARBA00004418"/>
    </source>
</evidence>
<dbReference type="SMART" id="SM00858">
    <property type="entry name" value="SAF"/>
    <property type="match status" value="1"/>
</dbReference>
<dbReference type="CDD" id="cd11614">
    <property type="entry name" value="SAF_CpaB_FlgA_like"/>
    <property type="match status" value="1"/>
</dbReference>
<feature type="domain" description="SAF" evidence="4">
    <location>
        <begin position="123"/>
        <end position="184"/>
    </location>
</feature>
<gene>
    <name evidence="5" type="ORF">GCM10007320_63220</name>
</gene>
<name>A0ABQ3GEP0_9BURK</name>
<proteinExistence type="predicted"/>
<dbReference type="InterPro" id="IPR017585">
    <property type="entry name" value="SAF_FlgA"/>
</dbReference>
<dbReference type="PANTHER" id="PTHR36307">
    <property type="entry name" value="FLAGELLA BASAL BODY P-RING FORMATION PROTEIN FLGA"/>
    <property type="match status" value="1"/>
</dbReference>